<dbReference type="AlphaFoldDB" id="A0A1L9RYN6"/>
<keyword evidence="3" id="KW-1185">Reference proteome</keyword>
<dbReference type="GeneID" id="63745782"/>
<dbReference type="STRING" id="1073089.A0A1L9RYN6"/>
<evidence type="ECO:0000259" key="1">
    <source>
        <dbReference type="Pfam" id="PF20183"/>
    </source>
</evidence>
<accession>A0A1L9RYN6</accession>
<evidence type="ECO:0000313" key="3">
    <source>
        <dbReference type="Proteomes" id="UP000184383"/>
    </source>
</evidence>
<evidence type="ECO:0000313" key="2">
    <source>
        <dbReference type="EMBL" id="OJJ40025.1"/>
    </source>
</evidence>
<sequence length="487" mass="55816">MASLPTEIIHPIVSFLYITPDSGSFTYRTRIKIADYATISRQWQAAVEAILWNRIKLLYGNHGDALEKLHQFTSGTADRRARAGYIRTLVWSPEINWGDLLDETGSDHAAYANRVHGFYHDQFCASLKDVFNMLDSWKDRQSNLELSLWVSDNDLLDPGNEAIEDEEMASLTTTDLWTRGQIPHSLHLTEDDIQDLPTLPFVRSFTVHDSGMTTVSPSAFFGILSRCPHVKHVAAGEGDFIPKSALLGLREQRQDVVKYLPLIPESVDTLTYELSSQRELAPNPMSNAGNYLSNNLDNFSIAFRMLSMRLRELRLHDVRISSSFFWPCEYENASPADQYWPNLEVLEVIDVPPFTADGKWIIDDDPNKDWEGDLDTYGWEYDSDYYAMRGIIKSHEVDHLYIAMAKAARQMPRLRRLKFCFRGEVGERGSMEYLKFDRDETGKARLSISTEWEYSLGEGVIKAWELKGNKADGFRNKWSVSLDRWPA</sequence>
<proteinExistence type="predicted"/>
<reference evidence="3" key="1">
    <citation type="journal article" date="2017" name="Genome Biol.">
        <title>Comparative genomics reveals high biological diversity and specific adaptations in the industrially and medically important fungal genus Aspergillus.</title>
        <authorList>
            <person name="de Vries R.P."/>
            <person name="Riley R."/>
            <person name="Wiebenga A."/>
            <person name="Aguilar-Osorio G."/>
            <person name="Amillis S."/>
            <person name="Uchima C.A."/>
            <person name="Anderluh G."/>
            <person name="Asadollahi M."/>
            <person name="Askin M."/>
            <person name="Barry K."/>
            <person name="Battaglia E."/>
            <person name="Bayram O."/>
            <person name="Benocci T."/>
            <person name="Braus-Stromeyer S.A."/>
            <person name="Caldana C."/>
            <person name="Canovas D."/>
            <person name="Cerqueira G.C."/>
            <person name="Chen F."/>
            <person name="Chen W."/>
            <person name="Choi C."/>
            <person name="Clum A."/>
            <person name="Dos Santos R.A."/>
            <person name="Damasio A.R."/>
            <person name="Diallinas G."/>
            <person name="Emri T."/>
            <person name="Fekete E."/>
            <person name="Flipphi M."/>
            <person name="Freyberg S."/>
            <person name="Gallo A."/>
            <person name="Gournas C."/>
            <person name="Habgood R."/>
            <person name="Hainaut M."/>
            <person name="Harispe M.L."/>
            <person name="Henrissat B."/>
            <person name="Hilden K.S."/>
            <person name="Hope R."/>
            <person name="Hossain A."/>
            <person name="Karabika E."/>
            <person name="Karaffa L."/>
            <person name="Karanyi Z."/>
            <person name="Krasevec N."/>
            <person name="Kuo A."/>
            <person name="Kusch H."/>
            <person name="LaButti K."/>
            <person name="Lagendijk E.L."/>
            <person name="Lapidus A."/>
            <person name="Levasseur A."/>
            <person name="Lindquist E."/>
            <person name="Lipzen A."/>
            <person name="Logrieco A.F."/>
            <person name="MacCabe A."/>
            <person name="Maekelae M.R."/>
            <person name="Malavazi I."/>
            <person name="Melin P."/>
            <person name="Meyer V."/>
            <person name="Mielnichuk N."/>
            <person name="Miskei M."/>
            <person name="Molnar A.P."/>
            <person name="Mule G."/>
            <person name="Ngan C.Y."/>
            <person name="Orejas M."/>
            <person name="Orosz E."/>
            <person name="Ouedraogo J.P."/>
            <person name="Overkamp K.M."/>
            <person name="Park H.-S."/>
            <person name="Perrone G."/>
            <person name="Piumi F."/>
            <person name="Punt P.J."/>
            <person name="Ram A.F."/>
            <person name="Ramon A."/>
            <person name="Rauscher S."/>
            <person name="Record E."/>
            <person name="Riano-Pachon D.M."/>
            <person name="Robert V."/>
            <person name="Roehrig J."/>
            <person name="Ruller R."/>
            <person name="Salamov A."/>
            <person name="Salih N.S."/>
            <person name="Samson R.A."/>
            <person name="Sandor E."/>
            <person name="Sanguinetti M."/>
            <person name="Schuetze T."/>
            <person name="Sepcic K."/>
            <person name="Shelest E."/>
            <person name="Sherlock G."/>
            <person name="Sophianopoulou V."/>
            <person name="Squina F.M."/>
            <person name="Sun H."/>
            <person name="Susca A."/>
            <person name="Todd R.B."/>
            <person name="Tsang A."/>
            <person name="Unkles S.E."/>
            <person name="van de Wiele N."/>
            <person name="van Rossen-Uffink D."/>
            <person name="Oliveira J.V."/>
            <person name="Vesth T.C."/>
            <person name="Visser J."/>
            <person name="Yu J.-H."/>
            <person name="Zhou M."/>
            <person name="Andersen M.R."/>
            <person name="Archer D.B."/>
            <person name="Baker S.E."/>
            <person name="Benoit I."/>
            <person name="Brakhage A.A."/>
            <person name="Braus G.H."/>
            <person name="Fischer R."/>
            <person name="Frisvad J.C."/>
            <person name="Goldman G.H."/>
            <person name="Houbraken J."/>
            <person name="Oakley B."/>
            <person name="Pocsi I."/>
            <person name="Scazzocchio C."/>
            <person name="Seiboth B."/>
            <person name="vanKuyk P.A."/>
            <person name="Wortman J."/>
            <person name="Dyer P.S."/>
            <person name="Grigoriev I.V."/>
        </authorList>
    </citation>
    <scope>NUCLEOTIDE SEQUENCE [LARGE SCALE GENOMIC DNA]</scope>
    <source>
        <strain evidence="3">DTO 134E9</strain>
    </source>
</reference>
<protein>
    <recommendedName>
        <fullName evidence="1">DUF6546 domain-containing protein</fullName>
    </recommendedName>
</protein>
<dbReference type="Proteomes" id="UP000184383">
    <property type="component" value="Unassembled WGS sequence"/>
</dbReference>
<gene>
    <name evidence="2" type="ORF">ASPWEDRAFT_166111</name>
</gene>
<dbReference type="OrthoDB" id="4802432at2759"/>
<feature type="domain" description="DUF6546" evidence="1">
    <location>
        <begin position="394"/>
        <end position="465"/>
    </location>
</feature>
<organism evidence="2 3">
    <name type="scientific">Aspergillus wentii DTO 134E9</name>
    <dbReference type="NCBI Taxonomy" id="1073089"/>
    <lineage>
        <taxon>Eukaryota</taxon>
        <taxon>Fungi</taxon>
        <taxon>Dikarya</taxon>
        <taxon>Ascomycota</taxon>
        <taxon>Pezizomycotina</taxon>
        <taxon>Eurotiomycetes</taxon>
        <taxon>Eurotiomycetidae</taxon>
        <taxon>Eurotiales</taxon>
        <taxon>Aspergillaceae</taxon>
        <taxon>Aspergillus</taxon>
        <taxon>Aspergillus subgen. Cremei</taxon>
    </lineage>
</organism>
<dbReference type="RefSeq" id="XP_040693701.1">
    <property type="nucleotide sequence ID" value="XM_040829934.1"/>
</dbReference>
<dbReference type="Pfam" id="PF20183">
    <property type="entry name" value="DUF6546"/>
    <property type="match status" value="1"/>
</dbReference>
<dbReference type="VEuPathDB" id="FungiDB:ASPWEDRAFT_166111"/>
<name>A0A1L9RYN6_ASPWE</name>
<dbReference type="InterPro" id="IPR046676">
    <property type="entry name" value="DUF6546"/>
</dbReference>
<dbReference type="EMBL" id="KV878209">
    <property type="protein sequence ID" value="OJJ40025.1"/>
    <property type="molecule type" value="Genomic_DNA"/>
</dbReference>